<evidence type="ECO:0000313" key="2">
    <source>
        <dbReference type="Proteomes" id="UP000586093"/>
    </source>
</evidence>
<name>A0A839HQC7_9BURK</name>
<gene>
    <name evidence="1" type="ORF">H4F90_07340</name>
</gene>
<dbReference type="SUPFAM" id="SSF52540">
    <property type="entry name" value="P-loop containing nucleoside triphosphate hydrolases"/>
    <property type="match status" value="1"/>
</dbReference>
<sequence length="287" mass="32845">MIDHARGLVFVHIPKCGGLSVERALGGLPPDQHAMQHWGAELLARHCPQAWRDYRRFAIVRHPVARAWSFVRFLRRHDPVWRHRLRDEVADADLLGDLLQGHNLLTRATPHRMLPASGPAAGWPVEIVPLETLDRWWPGFARDHELPALPRINAAPDPAPPVPDWVRLAVEAAFPECFDRFGYPRSGLDADALDPQARGRVAWTALHAWAQRQDDDATPGQVMQRQRWLGNWVLGLPDALWRERWAEAVVARPPPMAEGRALLAWSEDIHEDLRLRLGQRPWQPWRP</sequence>
<comment type="caution">
    <text evidence="1">The sequence shown here is derived from an EMBL/GenBank/DDBJ whole genome shotgun (WGS) entry which is preliminary data.</text>
</comment>
<organism evidence="1 2">
    <name type="scientific">Aquariibacter albus</name>
    <dbReference type="NCBI Taxonomy" id="2759899"/>
    <lineage>
        <taxon>Bacteria</taxon>
        <taxon>Pseudomonadati</taxon>
        <taxon>Pseudomonadota</taxon>
        <taxon>Betaproteobacteria</taxon>
        <taxon>Burkholderiales</taxon>
        <taxon>Sphaerotilaceae</taxon>
        <taxon>Aquariibacter</taxon>
    </lineage>
</organism>
<proteinExistence type="predicted"/>
<dbReference type="InterPro" id="IPR027417">
    <property type="entry name" value="P-loop_NTPase"/>
</dbReference>
<keyword evidence="2" id="KW-1185">Reference proteome</keyword>
<dbReference type="InterPro" id="IPR036774">
    <property type="entry name" value="ERV/ALR_sulphydryl_oxid_sf"/>
</dbReference>
<accession>A0A839HQC7</accession>
<dbReference type="EMBL" id="JACIVI010000001">
    <property type="protein sequence ID" value="MBB1161788.1"/>
    <property type="molecule type" value="Genomic_DNA"/>
</dbReference>
<dbReference type="AlphaFoldDB" id="A0A839HQC7"/>
<dbReference type="Proteomes" id="UP000586093">
    <property type="component" value="Unassembled WGS sequence"/>
</dbReference>
<dbReference type="GO" id="GO:0016972">
    <property type="term" value="F:thiol oxidase activity"/>
    <property type="evidence" value="ECO:0007669"/>
    <property type="project" value="InterPro"/>
</dbReference>
<dbReference type="Gene3D" id="3.40.50.300">
    <property type="entry name" value="P-loop containing nucleotide triphosphate hydrolases"/>
    <property type="match status" value="1"/>
</dbReference>
<evidence type="ECO:0000313" key="1">
    <source>
        <dbReference type="EMBL" id="MBB1161788.1"/>
    </source>
</evidence>
<protein>
    <recommendedName>
        <fullName evidence="3">Sulfotransferase family protein</fullName>
    </recommendedName>
</protein>
<dbReference type="RefSeq" id="WP_182662836.1">
    <property type="nucleotide sequence ID" value="NZ_JACIVI010000001.1"/>
</dbReference>
<reference evidence="1 2" key="1">
    <citation type="submission" date="2020-08" db="EMBL/GenBank/DDBJ databases">
        <title>Aquariorum lacteus gen. nov., sp. nov., a new member of the family Comamonadaceae, isolated from freshwater aquarium.</title>
        <authorList>
            <person name="Chun S.-J."/>
        </authorList>
    </citation>
    <scope>NUCLEOTIDE SEQUENCE [LARGE SCALE GENOMIC DNA]</scope>
    <source>
        <strain evidence="1 2">SJAQ100</strain>
    </source>
</reference>
<evidence type="ECO:0008006" key="3">
    <source>
        <dbReference type="Google" id="ProtNLM"/>
    </source>
</evidence>
<dbReference type="SUPFAM" id="SSF69000">
    <property type="entry name" value="FAD-dependent thiol oxidase"/>
    <property type="match status" value="1"/>
</dbReference>